<feature type="transmembrane region" description="Helical" evidence="6">
    <location>
        <begin position="166"/>
        <end position="188"/>
    </location>
</feature>
<dbReference type="PANTHER" id="PTHR31272">
    <property type="entry name" value="CYTOCHROME C-TYPE BIOGENESIS PROTEIN HI_1454-RELATED"/>
    <property type="match status" value="1"/>
</dbReference>
<keyword evidence="3 6" id="KW-0812">Transmembrane</keyword>
<feature type="transmembrane region" description="Helical" evidence="6">
    <location>
        <begin position="129"/>
        <end position="154"/>
    </location>
</feature>
<feature type="transmembrane region" description="Helical" evidence="6">
    <location>
        <begin position="53"/>
        <end position="82"/>
    </location>
</feature>
<dbReference type="GO" id="GO:0016020">
    <property type="term" value="C:membrane"/>
    <property type="evidence" value="ECO:0007669"/>
    <property type="project" value="UniProtKB-SubCell"/>
</dbReference>
<reference evidence="8 9" key="1">
    <citation type="submission" date="2018-03" db="EMBL/GenBank/DDBJ databases">
        <title>Genomic Encyclopedia of Type Strains, Phase III (KMG-III): the genomes of soil and plant-associated and newly described type strains.</title>
        <authorList>
            <person name="Whitman W."/>
        </authorList>
    </citation>
    <scope>NUCLEOTIDE SEQUENCE [LARGE SCALE GENOMIC DNA]</scope>
    <source>
        <strain evidence="8 9">CGMCC 1.12259</strain>
    </source>
</reference>
<protein>
    <submittedName>
        <fullName evidence="8">Cytochrome c-type biogenesis protein</fullName>
    </submittedName>
</protein>
<dbReference type="AlphaFoldDB" id="A0A2P8H4A6"/>
<sequence length="239" mass="26848">MENVTILIALAGGFLAFISPCCLPLYPSFISYITGISVNELKENKHVSFRKKVLIHSIFFSLGFSVIYYILGFSLSTIGGLFTTNQRLIQMLGAIFLVFMGLFLMGIIKPEFMFKEKRLNYKKKSATYLNSFAVGFIFSAGWTPCIGPIFGAIITYGSLVNPAQTVSVVTAYSLGFCIPFIIMAFFIGKTKFILKYSASLMKFGGAIIVLLGIMIYFDKMYYLNIWTADLQYFIESWLT</sequence>
<dbReference type="EMBL" id="PYAT01000003">
    <property type="protein sequence ID" value="PSL41030.1"/>
    <property type="molecule type" value="Genomic_DNA"/>
</dbReference>
<comment type="subcellular location">
    <subcellularLocation>
        <location evidence="1">Membrane</location>
        <topology evidence="1">Multi-pass membrane protein</topology>
    </subcellularLocation>
</comment>
<dbReference type="InterPro" id="IPR003834">
    <property type="entry name" value="Cyt_c_assmbl_TM_dom"/>
</dbReference>
<evidence type="ECO:0000256" key="1">
    <source>
        <dbReference type="ARBA" id="ARBA00004141"/>
    </source>
</evidence>
<evidence type="ECO:0000256" key="6">
    <source>
        <dbReference type="SAM" id="Phobius"/>
    </source>
</evidence>
<dbReference type="PANTHER" id="PTHR31272:SF4">
    <property type="entry name" value="CYTOCHROME C-TYPE BIOGENESIS PROTEIN HI_1454-RELATED"/>
    <property type="match status" value="1"/>
</dbReference>
<evidence type="ECO:0000256" key="3">
    <source>
        <dbReference type="ARBA" id="ARBA00022692"/>
    </source>
</evidence>
<accession>A0A2P8H4A6</accession>
<gene>
    <name evidence="8" type="ORF">B0H99_103164</name>
</gene>
<evidence type="ECO:0000313" key="9">
    <source>
        <dbReference type="Proteomes" id="UP000242682"/>
    </source>
</evidence>
<evidence type="ECO:0000313" key="8">
    <source>
        <dbReference type="EMBL" id="PSL41030.1"/>
    </source>
</evidence>
<evidence type="ECO:0000259" key="7">
    <source>
        <dbReference type="Pfam" id="PF02683"/>
    </source>
</evidence>
<dbReference type="OrthoDB" id="9803065at2"/>
<name>A0A2P8H4A6_9BACL</name>
<dbReference type="RefSeq" id="WP_106532539.1">
    <property type="nucleotide sequence ID" value="NZ_PYAT01000003.1"/>
</dbReference>
<evidence type="ECO:0000256" key="5">
    <source>
        <dbReference type="ARBA" id="ARBA00023136"/>
    </source>
</evidence>
<feature type="transmembrane region" description="Helical" evidence="6">
    <location>
        <begin position="88"/>
        <end position="108"/>
    </location>
</feature>
<comment type="similarity">
    <text evidence="2">Belongs to the DsbD family.</text>
</comment>
<comment type="caution">
    <text evidence="8">The sequence shown here is derived from an EMBL/GenBank/DDBJ whole genome shotgun (WGS) entry which is preliminary data.</text>
</comment>
<evidence type="ECO:0000256" key="4">
    <source>
        <dbReference type="ARBA" id="ARBA00022989"/>
    </source>
</evidence>
<organism evidence="8 9">
    <name type="scientific">Planomicrobium soli</name>
    <dbReference type="NCBI Taxonomy" id="1176648"/>
    <lineage>
        <taxon>Bacteria</taxon>
        <taxon>Bacillati</taxon>
        <taxon>Bacillota</taxon>
        <taxon>Bacilli</taxon>
        <taxon>Bacillales</taxon>
        <taxon>Caryophanaceae</taxon>
        <taxon>Planomicrobium</taxon>
    </lineage>
</organism>
<feature type="transmembrane region" description="Helical" evidence="6">
    <location>
        <begin position="6"/>
        <end position="32"/>
    </location>
</feature>
<proteinExistence type="inferred from homology"/>
<dbReference type="Pfam" id="PF02683">
    <property type="entry name" value="DsbD_TM"/>
    <property type="match status" value="1"/>
</dbReference>
<evidence type="ECO:0000256" key="2">
    <source>
        <dbReference type="ARBA" id="ARBA00006143"/>
    </source>
</evidence>
<dbReference type="InterPro" id="IPR051790">
    <property type="entry name" value="Cytochrome_c-biogenesis_DsbD"/>
</dbReference>
<feature type="transmembrane region" description="Helical" evidence="6">
    <location>
        <begin position="200"/>
        <end position="217"/>
    </location>
</feature>
<keyword evidence="9" id="KW-1185">Reference proteome</keyword>
<dbReference type="GO" id="GO:0017004">
    <property type="term" value="P:cytochrome complex assembly"/>
    <property type="evidence" value="ECO:0007669"/>
    <property type="project" value="InterPro"/>
</dbReference>
<keyword evidence="5 6" id="KW-0472">Membrane</keyword>
<feature type="domain" description="Cytochrome C biogenesis protein transmembrane" evidence="7">
    <location>
        <begin position="5"/>
        <end position="189"/>
    </location>
</feature>
<keyword evidence="4 6" id="KW-1133">Transmembrane helix</keyword>
<dbReference type="Proteomes" id="UP000242682">
    <property type="component" value="Unassembled WGS sequence"/>
</dbReference>